<dbReference type="Proteomes" id="UP001457282">
    <property type="component" value="Unassembled WGS sequence"/>
</dbReference>
<sequence length="424" mass="49250">MLSSVDLRTRRRSTKMKALFLYLKKRPKLKQWVFLAMLVFAASSFLWVATSVLHGSHYNSNLGLSAQSSLSDSGPYHNFKLFAADFKDMIRNFKIYVYPTNSSSSSSSFAQIFNPHPNPFDPKMGNYFSEHMFKLALLESSLITPNPEQAHLYFLPFSVNLLRNDPRVHSEDSISEFVAQYTNEISRDFPFWNASMGLDHFYACCHSVCREAMSKHNGLRNNAIQLTCSSSYFQRFYVAHKDVAMPQVWPRPPQQTLNPPKSRDKLVFFAGRIQNSIVRQQLVDLWGNDTRMDIFSENPSFPYEEGFKRSKYCLHVKGYEVNTARVSDAIHFGCVPVIMSNYYELPFASVLNWTTFSVIVNHNETASLKKMLLSISKKTYLNMYRNLLRVRRHFVWHKTPKGYDSFHMTAYQLWLKRGSQRPSF</sequence>
<dbReference type="InterPro" id="IPR040911">
    <property type="entry name" value="Exostosin_GT47"/>
</dbReference>
<keyword evidence="3" id="KW-0808">Transferase</keyword>
<organism evidence="7 8">
    <name type="scientific">Rubus argutus</name>
    <name type="common">Southern blackberry</name>
    <dbReference type="NCBI Taxonomy" id="59490"/>
    <lineage>
        <taxon>Eukaryota</taxon>
        <taxon>Viridiplantae</taxon>
        <taxon>Streptophyta</taxon>
        <taxon>Embryophyta</taxon>
        <taxon>Tracheophyta</taxon>
        <taxon>Spermatophyta</taxon>
        <taxon>Magnoliopsida</taxon>
        <taxon>eudicotyledons</taxon>
        <taxon>Gunneridae</taxon>
        <taxon>Pentapetalae</taxon>
        <taxon>rosids</taxon>
        <taxon>fabids</taxon>
        <taxon>Rosales</taxon>
        <taxon>Rosaceae</taxon>
        <taxon>Rosoideae</taxon>
        <taxon>Rosoideae incertae sedis</taxon>
        <taxon>Rubus</taxon>
    </lineage>
</organism>
<name>A0AAW1XCC9_RUBAR</name>
<reference evidence="7 8" key="1">
    <citation type="journal article" date="2023" name="G3 (Bethesda)">
        <title>A chromosome-length genome assembly and annotation of blackberry (Rubus argutus, cv. 'Hillquist').</title>
        <authorList>
            <person name="Bruna T."/>
            <person name="Aryal R."/>
            <person name="Dudchenko O."/>
            <person name="Sargent D.J."/>
            <person name="Mead D."/>
            <person name="Buti M."/>
            <person name="Cavallini A."/>
            <person name="Hytonen T."/>
            <person name="Andres J."/>
            <person name="Pham M."/>
            <person name="Weisz D."/>
            <person name="Mascagni F."/>
            <person name="Usai G."/>
            <person name="Natali L."/>
            <person name="Bassil N."/>
            <person name="Fernandez G.E."/>
            <person name="Lomsadze A."/>
            <person name="Armour M."/>
            <person name="Olukolu B."/>
            <person name="Poorten T."/>
            <person name="Britton C."/>
            <person name="Davik J."/>
            <person name="Ashrafi H."/>
            <person name="Aiden E.L."/>
            <person name="Borodovsky M."/>
            <person name="Worthington M."/>
        </authorList>
    </citation>
    <scope>NUCLEOTIDE SEQUENCE [LARGE SCALE GENOMIC DNA]</scope>
    <source>
        <strain evidence="7">PI 553951</strain>
    </source>
</reference>
<dbReference type="PANTHER" id="PTHR11062">
    <property type="entry name" value="EXOSTOSIN HEPARAN SULFATE GLYCOSYLTRANSFERASE -RELATED"/>
    <property type="match status" value="1"/>
</dbReference>
<protein>
    <recommendedName>
        <fullName evidence="6">Exostosin GT47 domain-containing protein</fullName>
    </recommendedName>
</protein>
<dbReference type="PANTHER" id="PTHR11062:SF235">
    <property type="entry name" value="GLYCOSYLTRANSFERASE-LIKE PROTEIN"/>
    <property type="match status" value="1"/>
</dbReference>
<gene>
    <name evidence="7" type="ORF">M0R45_021341</name>
</gene>
<evidence type="ECO:0000313" key="8">
    <source>
        <dbReference type="Proteomes" id="UP001457282"/>
    </source>
</evidence>
<keyword evidence="4" id="KW-0812">Transmembrane</keyword>
<keyword evidence="8" id="KW-1185">Reference proteome</keyword>
<dbReference type="GO" id="GO:0016757">
    <property type="term" value="F:glycosyltransferase activity"/>
    <property type="evidence" value="ECO:0007669"/>
    <property type="project" value="UniProtKB-KW"/>
</dbReference>
<dbReference type="InterPro" id="IPR004263">
    <property type="entry name" value="Exostosin"/>
</dbReference>
<keyword evidence="4" id="KW-0735">Signal-anchor</keyword>
<dbReference type="AlphaFoldDB" id="A0AAW1XCC9"/>
<dbReference type="EMBL" id="JBEDUW010000004">
    <property type="protein sequence ID" value="KAK9934189.1"/>
    <property type="molecule type" value="Genomic_DNA"/>
</dbReference>
<evidence type="ECO:0000313" key="7">
    <source>
        <dbReference type="EMBL" id="KAK9934189.1"/>
    </source>
</evidence>
<evidence type="ECO:0000256" key="5">
    <source>
        <dbReference type="ARBA" id="ARBA00023034"/>
    </source>
</evidence>
<keyword evidence="5" id="KW-0333">Golgi apparatus</keyword>
<dbReference type="GO" id="GO:0000139">
    <property type="term" value="C:Golgi membrane"/>
    <property type="evidence" value="ECO:0007669"/>
    <property type="project" value="UniProtKB-SubCell"/>
</dbReference>
<evidence type="ECO:0000256" key="3">
    <source>
        <dbReference type="ARBA" id="ARBA00022676"/>
    </source>
</evidence>
<comment type="similarity">
    <text evidence="2">Belongs to the glycosyltransferase 47 family.</text>
</comment>
<evidence type="ECO:0000256" key="2">
    <source>
        <dbReference type="ARBA" id="ARBA00010271"/>
    </source>
</evidence>
<evidence type="ECO:0000259" key="6">
    <source>
        <dbReference type="Pfam" id="PF03016"/>
    </source>
</evidence>
<keyword evidence="3" id="KW-0328">Glycosyltransferase</keyword>
<accession>A0AAW1XCC9</accession>
<proteinExistence type="inferred from homology"/>
<evidence type="ECO:0000256" key="4">
    <source>
        <dbReference type="ARBA" id="ARBA00022968"/>
    </source>
</evidence>
<comment type="caution">
    <text evidence="7">The sequence shown here is derived from an EMBL/GenBank/DDBJ whole genome shotgun (WGS) entry which is preliminary data.</text>
</comment>
<dbReference type="Pfam" id="PF03016">
    <property type="entry name" value="Exostosin_GT47"/>
    <property type="match status" value="1"/>
</dbReference>
<feature type="domain" description="Exostosin GT47" evidence="6">
    <location>
        <begin position="91"/>
        <end position="372"/>
    </location>
</feature>
<evidence type="ECO:0000256" key="1">
    <source>
        <dbReference type="ARBA" id="ARBA00004323"/>
    </source>
</evidence>
<comment type="subcellular location">
    <subcellularLocation>
        <location evidence="1">Golgi apparatus membrane</location>
        <topology evidence="1">Single-pass type II membrane protein</topology>
    </subcellularLocation>
</comment>